<sequence>MRERCTLFLDPYTRPVFPLPLSLSAPYTRLPLDIPSHVWRPSPLSRLTALIVPHTPNLYRAFASIPREPPNSPPLLSLPVNNPGMLKSVLLYHVPCPELPRPQPQQTTWVADSVQGAPLRINLRSRPSGVTVNGVEVVKPDIKASNGIVHVVDQVLLAPQADIVDTLVGDDRFSTLVAAVTAAGLVDTLKGAPSWHRGQPPAGRASPDGGPPAPRRPLHALLPSSRGEFLQHCRRRSAGQQEPRPAASPRPPRGALLQNRSAPNP</sequence>
<dbReference type="STRING" id="6689.A0A3R7PDG0"/>
<accession>A0A3R7PDG0</accession>
<dbReference type="Pfam" id="PF02469">
    <property type="entry name" value="Fasciclin"/>
    <property type="match status" value="1"/>
</dbReference>
<dbReference type="PROSITE" id="PS50213">
    <property type="entry name" value="FAS1"/>
    <property type="match status" value="1"/>
</dbReference>
<dbReference type="InterPro" id="IPR050904">
    <property type="entry name" value="Adhesion/Biosynth-related"/>
</dbReference>
<dbReference type="AlphaFoldDB" id="A0A3R7PDG0"/>
<dbReference type="Gene3D" id="2.30.180.10">
    <property type="entry name" value="FAS1 domain"/>
    <property type="match status" value="1"/>
</dbReference>
<name>A0A3R7PDG0_PENVA</name>
<proteinExistence type="predicted"/>
<dbReference type="OrthoDB" id="286301at2759"/>
<gene>
    <name evidence="3" type="ORF">C7M84_014515</name>
</gene>
<evidence type="ECO:0000313" key="3">
    <source>
        <dbReference type="EMBL" id="ROT67402.1"/>
    </source>
</evidence>
<dbReference type="PANTHER" id="PTHR10900">
    <property type="entry name" value="PERIOSTIN-RELATED"/>
    <property type="match status" value="1"/>
</dbReference>
<dbReference type="EMBL" id="QCYY01002813">
    <property type="protein sequence ID" value="ROT67402.1"/>
    <property type="molecule type" value="Genomic_DNA"/>
</dbReference>
<reference evidence="3 4" key="1">
    <citation type="submission" date="2018-04" db="EMBL/GenBank/DDBJ databases">
        <authorList>
            <person name="Zhang X."/>
            <person name="Yuan J."/>
            <person name="Li F."/>
            <person name="Xiang J."/>
        </authorList>
    </citation>
    <scope>NUCLEOTIDE SEQUENCE [LARGE SCALE GENOMIC DNA]</scope>
    <source>
        <tissue evidence="3">Muscle</tissue>
    </source>
</reference>
<keyword evidence="4" id="KW-1185">Reference proteome</keyword>
<dbReference type="InterPro" id="IPR036378">
    <property type="entry name" value="FAS1_dom_sf"/>
</dbReference>
<reference evidence="3 4" key="2">
    <citation type="submission" date="2019-01" db="EMBL/GenBank/DDBJ databases">
        <title>The decoding of complex shrimp genome reveals the adaptation for benthos swimmer, frequently molting mechanism and breeding impact on genome.</title>
        <authorList>
            <person name="Sun Y."/>
            <person name="Gao Y."/>
            <person name="Yu Y."/>
        </authorList>
    </citation>
    <scope>NUCLEOTIDE SEQUENCE [LARGE SCALE GENOMIC DNA]</scope>
    <source>
        <tissue evidence="3">Muscle</tissue>
    </source>
</reference>
<evidence type="ECO:0000313" key="4">
    <source>
        <dbReference type="Proteomes" id="UP000283509"/>
    </source>
</evidence>
<protein>
    <submittedName>
        <fullName evidence="3">Putative secreted protein</fullName>
    </submittedName>
</protein>
<evidence type="ECO:0000256" key="1">
    <source>
        <dbReference type="SAM" id="MobiDB-lite"/>
    </source>
</evidence>
<dbReference type="GO" id="GO:0005615">
    <property type="term" value="C:extracellular space"/>
    <property type="evidence" value="ECO:0007669"/>
    <property type="project" value="TreeGrafter"/>
</dbReference>
<dbReference type="InterPro" id="IPR000782">
    <property type="entry name" value="FAS1_domain"/>
</dbReference>
<comment type="caution">
    <text evidence="3">The sequence shown here is derived from an EMBL/GenBank/DDBJ whole genome shotgun (WGS) entry which is preliminary data.</text>
</comment>
<dbReference type="PANTHER" id="PTHR10900:SF77">
    <property type="entry name" value="FI19380P1"/>
    <property type="match status" value="1"/>
</dbReference>
<dbReference type="Proteomes" id="UP000283509">
    <property type="component" value="Unassembled WGS sequence"/>
</dbReference>
<dbReference type="SUPFAM" id="SSF82153">
    <property type="entry name" value="FAS1 domain"/>
    <property type="match status" value="1"/>
</dbReference>
<feature type="region of interest" description="Disordered" evidence="1">
    <location>
        <begin position="190"/>
        <end position="265"/>
    </location>
</feature>
<organism evidence="3 4">
    <name type="scientific">Penaeus vannamei</name>
    <name type="common">Whiteleg shrimp</name>
    <name type="synonym">Litopenaeus vannamei</name>
    <dbReference type="NCBI Taxonomy" id="6689"/>
    <lineage>
        <taxon>Eukaryota</taxon>
        <taxon>Metazoa</taxon>
        <taxon>Ecdysozoa</taxon>
        <taxon>Arthropoda</taxon>
        <taxon>Crustacea</taxon>
        <taxon>Multicrustacea</taxon>
        <taxon>Malacostraca</taxon>
        <taxon>Eumalacostraca</taxon>
        <taxon>Eucarida</taxon>
        <taxon>Decapoda</taxon>
        <taxon>Dendrobranchiata</taxon>
        <taxon>Penaeoidea</taxon>
        <taxon>Penaeidae</taxon>
        <taxon>Penaeus</taxon>
    </lineage>
</organism>
<dbReference type="SMART" id="SM00554">
    <property type="entry name" value="FAS1"/>
    <property type="match status" value="1"/>
</dbReference>
<evidence type="ECO:0000259" key="2">
    <source>
        <dbReference type="PROSITE" id="PS50213"/>
    </source>
</evidence>
<feature type="domain" description="FAS1" evidence="2">
    <location>
        <begin position="1"/>
        <end position="156"/>
    </location>
</feature>